<name>A0A8S0QKJ3_OLEEU</name>
<reference evidence="2 3" key="1">
    <citation type="submission" date="2019-12" db="EMBL/GenBank/DDBJ databases">
        <authorList>
            <person name="Alioto T."/>
            <person name="Alioto T."/>
            <person name="Gomez Garrido J."/>
        </authorList>
    </citation>
    <scope>NUCLEOTIDE SEQUENCE [LARGE SCALE GENOMIC DNA]</scope>
</reference>
<gene>
    <name evidence="2" type="ORF">OLEA9_A078260</name>
</gene>
<proteinExistence type="predicted"/>
<keyword evidence="3" id="KW-1185">Reference proteome</keyword>
<dbReference type="Gramene" id="OE9A078260T1">
    <property type="protein sequence ID" value="OE9A078260C1"/>
    <property type="gene ID" value="OE9A078260"/>
</dbReference>
<evidence type="ECO:0000256" key="1">
    <source>
        <dbReference type="SAM" id="MobiDB-lite"/>
    </source>
</evidence>
<sequence length="115" mass="12920">MSSSEGIQEQPKKATHEPQQTVRVLTKRIGTNMSKKCFMEKSDKCTHHPSLDCGLLRGCGYWMRRILSDGLEATLGINECSERKAKANDSNGDNKHRNEDNVRNLFSINLVGDIV</sequence>
<dbReference type="AlphaFoldDB" id="A0A8S0QKJ3"/>
<dbReference type="EMBL" id="CACTIH010001868">
    <property type="protein sequence ID" value="CAA2966762.1"/>
    <property type="molecule type" value="Genomic_DNA"/>
</dbReference>
<comment type="caution">
    <text evidence="2">The sequence shown here is derived from an EMBL/GenBank/DDBJ whole genome shotgun (WGS) entry which is preliminary data.</text>
</comment>
<protein>
    <submittedName>
        <fullName evidence="2">Uncharacterized protein</fullName>
    </submittedName>
</protein>
<dbReference type="Proteomes" id="UP000594638">
    <property type="component" value="Unassembled WGS sequence"/>
</dbReference>
<evidence type="ECO:0000313" key="3">
    <source>
        <dbReference type="Proteomes" id="UP000594638"/>
    </source>
</evidence>
<evidence type="ECO:0000313" key="2">
    <source>
        <dbReference type="EMBL" id="CAA2966762.1"/>
    </source>
</evidence>
<accession>A0A8S0QKJ3</accession>
<feature type="region of interest" description="Disordered" evidence="1">
    <location>
        <begin position="1"/>
        <end position="21"/>
    </location>
</feature>
<organism evidence="2 3">
    <name type="scientific">Olea europaea subsp. europaea</name>
    <dbReference type="NCBI Taxonomy" id="158383"/>
    <lineage>
        <taxon>Eukaryota</taxon>
        <taxon>Viridiplantae</taxon>
        <taxon>Streptophyta</taxon>
        <taxon>Embryophyta</taxon>
        <taxon>Tracheophyta</taxon>
        <taxon>Spermatophyta</taxon>
        <taxon>Magnoliopsida</taxon>
        <taxon>eudicotyledons</taxon>
        <taxon>Gunneridae</taxon>
        <taxon>Pentapetalae</taxon>
        <taxon>asterids</taxon>
        <taxon>lamiids</taxon>
        <taxon>Lamiales</taxon>
        <taxon>Oleaceae</taxon>
        <taxon>Oleeae</taxon>
        <taxon>Olea</taxon>
    </lineage>
</organism>